<dbReference type="InterPro" id="IPR013057">
    <property type="entry name" value="AA_transpt_TM"/>
</dbReference>
<sequence>PNSDRLNNPSFNPDPNIYKLYHLVLQQPRIMDLNTEHIDRDDECSIFSVDSKIPLLTDNTDDEYFNDTLLQDSEDSSRIHDDERPIYYSNNIGRQGISGSSWAAYINVTCLIAGTGIFGLPYAIKQGSWIGIAIVALLMLMTQYTSIILIKCLYYDGKNRLSTYADIGYHAYGKIGKYILVGFNNLILLGIPIFFLLIAGKNLDNLVTVHLEIHVETRIWICIAAALISIPFILMKSLKDVLFLSIFGALSTLFSVVAVAALSCRDFTEVMAYYDPCSHNLYQFPISFAAISLSYGGNSLFPSIERNMRKRRNWNKVVTAALFTCTIMYLVVALSGYYVFGDCGMIHTSKHEGPIVTIATIFITVDMLLTSPILLTSFASEAEEFLKITCEHYSVISEFLLRVLFRLGIVVGCVIVAIFMPLFGDFMALFGALAMYCLVFIFPVIFYMKLFGWSKLSFLELMLGLFVIFVGVVGYVVGTIDAVRSLIKDFQSR</sequence>
<name>A0A9N9IIM3_9GLOM</name>
<evidence type="ECO:0000256" key="6">
    <source>
        <dbReference type="SAM" id="Phobius"/>
    </source>
</evidence>
<accession>A0A9N9IIM3</accession>
<keyword evidence="5 6" id="KW-0472">Membrane</keyword>
<gene>
    <name evidence="8" type="ORF">CPELLU_LOCUS13873</name>
</gene>
<feature type="transmembrane region" description="Helical" evidence="6">
    <location>
        <begin position="399"/>
        <end position="420"/>
    </location>
</feature>
<feature type="transmembrane region" description="Helical" evidence="6">
    <location>
        <begin position="458"/>
        <end position="477"/>
    </location>
</feature>
<organism evidence="8 9">
    <name type="scientific">Cetraspora pellucida</name>
    <dbReference type="NCBI Taxonomy" id="1433469"/>
    <lineage>
        <taxon>Eukaryota</taxon>
        <taxon>Fungi</taxon>
        <taxon>Fungi incertae sedis</taxon>
        <taxon>Mucoromycota</taxon>
        <taxon>Glomeromycotina</taxon>
        <taxon>Glomeromycetes</taxon>
        <taxon>Diversisporales</taxon>
        <taxon>Gigasporaceae</taxon>
        <taxon>Cetraspora</taxon>
    </lineage>
</organism>
<feature type="transmembrane region" description="Helical" evidence="6">
    <location>
        <begin position="355"/>
        <end position="378"/>
    </location>
</feature>
<dbReference type="Pfam" id="PF01490">
    <property type="entry name" value="Aa_trans"/>
    <property type="match status" value="1"/>
</dbReference>
<comment type="subcellular location">
    <subcellularLocation>
        <location evidence="1">Membrane</location>
        <topology evidence="1">Multi-pass membrane protein</topology>
    </subcellularLocation>
</comment>
<feature type="transmembrane region" description="Helical" evidence="6">
    <location>
        <begin position="102"/>
        <end position="124"/>
    </location>
</feature>
<feature type="transmembrane region" description="Helical" evidence="6">
    <location>
        <begin position="175"/>
        <end position="198"/>
    </location>
</feature>
<feature type="transmembrane region" description="Helical" evidence="6">
    <location>
        <begin position="317"/>
        <end position="340"/>
    </location>
</feature>
<keyword evidence="9" id="KW-1185">Reference proteome</keyword>
<comment type="similarity">
    <text evidence="2">Belongs to the amino acid/polyamine transporter 2 family.</text>
</comment>
<dbReference type="Proteomes" id="UP000789759">
    <property type="component" value="Unassembled WGS sequence"/>
</dbReference>
<evidence type="ECO:0000313" key="8">
    <source>
        <dbReference type="EMBL" id="CAG8737252.1"/>
    </source>
</evidence>
<evidence type="ECO:0000256" key="4">
    <source>
        <dbReference type="ARBA" id="ARBA00022989"/>
    </source>
</evidence>
<dbReference type="PANTHER" id="PTHR22950:SF349">
    <property type="entry name" value="AMINO ACID TRANSPORTER TRANSMEMBRANE DOMAIN-CONTAINING PROTEIN"/>
    <property type="match status" value="1"/>
</dbReference>
<dbReference type="OrthoDB" id="40134at2759"/>
<protein>
    <submittedName>
        <fullName evidence="8">13534_t:CDS:1</fullName>
    </submittedName>
</protein>
<evidence type="ECO:0000256" key="5">
    <source>
        <dbReference type="ARBA" id="ARBA00023136"/>
    </source>
</evidence>
<feature type="transmembrane region" description="Helical" evidence="6">
    <location>
        <begin position="426"/>
        <end position="446"/>
    </location>
</feature>
<dbReference type="GO" id="GO:0005774">
    <property type="term" value="C:vacuolar membrane"/>
    <property type="evidence" value="ECO:0007669"/>
    <property type="project" value="TreeGrafter"/>
</dbReference>
<evidence type="ECO:0000256" key="1">
    <source>
        <dbReference type="ARBA" id="ARBA00004141"/>
    </source>
</evidence>
<reference evidence="8" key="1">
    <citation type="submission" date="2021-06" db="EMBL/GenBank/DDBJ databases">
        <authorList>
            <person name="Kallberg Y."/>
            <person name="Tangrot J."/>
            <person name="Rosling A."/>
        </authorList>
    </citation>
    <scope>NUCLEOTIDE SEQUENCE</scope>
    <source>
        <strain evidence="8">FL966</strain>
    </source>
</reference>
<evidence type="ECO:0000313" key="9">
    <source>
        <dbReference type="Proteomes" id="UP000789759"/>
    </source>
</evidence>
<feature type="transmembrane region" description="Helical" evidence="6">
    <location>
        <begin position="241"/>
        <end position="262"/>
    </location>
</feature>
<feature type="transmembrane region" description="Helical" evidence="6">
    <location>
        <begin position="282"/>
        <end position="301"/>
    </location>
</feature>
<evidence type="ECO:0000256" key="2">
    <source>
        <dbReference type="ARBA" id="ARBA00008066"/>
    </source>
</evidence>
<keyword evidence="3 6" id="KW-0812">Transmembrane</keyword>
<proteinExistence type="inferred from homology"/>
<feature type="non-terminal residue" evidence="8">
    <location>
        <position position="1"/>
    </location>
</feature>
<dbReference type="AlphaFoldDB" id="A0A9N9IIM3"/>
<comment type="caution">
    <text evidence="8">The sequence shown here is derived from an EMBL/GenBank/DDBJ whole genome shotgun (WGS) entry which is preliminary data.</text>
</comment>
<feature type="transmembrane region" description="Helical" evidence="6">
    <location>
        <begin position="130"/>
        <end position="154"/>
    </location>
</feature>
<evidence type="ECO:0000256" key="3">
    <source>
        <dbReference type="ARBA" id="ARBA00022692"/>
    </source>
</evidence>
<dbReference type="PANTHER" id="PTHR22950">
    <property type="entry name" value="AMINO ACID TRANSPORTER"/>
    <property type="match status" value="1"/>
</dbReference>
<dbReference type="GO" id="GO:0015179">
    <property type="term" value="F:L-amino acid transmembrane transporter activity"/>
    <property type="evidence" value="ECO:0007669"/>
    <property type="project" value="TreeGrafter"/>
</dbReference>
<keyword evidence="4 6" id="KW-1133">Transmembrane helix</keyword>
<dbReference type="EMBL" id="CAJVQA010015457">
    <property type="protein sequence ID" value="CAG8737252.1"/>
    <property type="molecule type" value="Genomic_DNA"/>
</dbReference>
<feature type="domain" description="Amino acid transporter transmembrane" evidence="7">
    <location>
        <begin position="99"/>
        <end position="481"/>
    </location>
</feature>
<feature type="transmembrane region" description="Helical" evidence="6">
    <location>
        <begin position="218"/>
        <end position="234"/>
    </location>
</feature>
<evidence type="ECO:0000259" key="7">
    <source>
        <dbReference type="Pfam" id="PF01490"/>
    </source>
</evidence>